<sequence>MLSTEQRQETLAALDVLATLFYRPLEASTVEALDKEAVFEHWPQWLAQKPLTEQLQRGVTYVPFEQLKQDHYDLLLAPKGRKAYPWGSVYTSRENRLFAESSVAYQAFCKQHQIQFELSEAQPLDHFGLMLGATAHLLLQQQDEAVSELLGVHLLPWSGRFLQCMNDSAQTELYQQLALLAESTLDGLSQALSVTVVPVPLYK</sequence>
<reference evidence="3" key="1">
    <citation type="journal article" date="2019" name="Int. J. Syst. Evol. Microbiol.">
        <title>The Global Catalogue of Microorganisms (GCM) 10K type strain sequencing project: providing services to taxonomists for standard genome sequencing and annotation.</title>
        <authorList>
            <consortium name="The Broad Institute Genomics Platform"/>
            <consortium name="The Broad Institute Genome Sequencing Center for Infectious Disease"/>
            <person name="Wu L."/>
            <person name="Ma J."/>
        </authorList>
    </citation>
    <scope>NUCLEOTIDE SEQUENCE [LARGE SCALE GENOMIC DNA]</scope>
    <source>
        <strain evidence="3">JCM 18401</strain>
    </source>
</reference>
<dbReference type="InterPro" id="IPR050289">
    <property type="entry name" value="TorD/DmsD_chaperones"/>
</dbReference>
<evidence type="ECO:0000256" key="1">
    <source>
        <dbReference type="ARBA" id="ARBA00023186"/>
    </source>
</evidence>
<gene>
    <name evidence="2" type="primary">dmsD</name>
    <name evidence="2" type="ORF">GCM10023333_26230</name>
</gene>
<dbReference type="Gene3D" id="1.10.3480.10">
    <property type="entry name" value="TorD-like"/>
    <property type="match status" value="1"/>
</dbReference>
<dbReference type="RefSeq" id="WP_345335860.1">
    <property type="nucleotide sequence ID" value="NZ_BAABJZ010000086.1"/>
</dbReference>
<dbReference type="Proteomes" id="UP001499988">
    <property type="component" value="Unassembled WGS sequence"/>
</dbReference>
<evidence type="ECO:0000313" key="2">
    <source>
        <dbReference type="EMBL" id="GAA4891653.1"/>
    </source>
</evidence>
<name>A0ABP9F2D4_9GAMM</name>
<dbReference type="SUPFAM" id="SSF89155">
    <property type="entry name" value="TorD-like"/>
    <property type="match status" value="1"/>
</dbReference>
<keyword evidence="3" id="KW-1185">Reference proteome</keyword>
<dbReference type="InterPro" id="IPR036411">
    <property type="entry name" value="TorD-like_sf"/>
</dbReference>
<dbReference type="InterPro" id="IPR020945">
    <property type="entry name" value="DMSO/NO3_reduct_chaperone"/>
</dbReference>
<dbReference type="Pfam" id="PF02613">
    <property type="entry name" value="Nitrate_red_del"/>
    <property type="match status" value="1"/>
</dbReference>
<keyword evidence="1" id="KW-0143">Chaperone</keyword>
<evidence type="ECO:0000313" key="3">
    <source>
        <dbReference type="Proteomes" id="UP001499988"/>
    </source>
</evidence>
<protein>
    <submittedName>
        <fullName evidence="2">Tat proofreading chaperone DmsD</fullName>
    </submittedName>
</protein>
<dbReference type="PANTHER" id="PTHR34227">
    <property type="entry name" value="CHAPERONE PROTEIN YCDY"/>
    <property type="match status" value="1"/>
</dbReference>
<organism evidence="2 3">
    <name type="scientific">Ferrimonas pelagia</name>
    <dbReference type="NCBI Taxonomy" id="1177826"/>
    <lineage>
        <taxon>Bacteria</taxon>
        <taxon>Pseudomonadati</taxon>
        <taxon>Pseudomonadota</taxon>
        <taxon>Gammaproteobacteria</taxon>
        <taxon>Alteromonadales</taxon>
        <taxon>Ferrimonadaceae</taxon>
        <taxon>Ferrimonas</taxon>
    </lineage>
</organism>
<proteinExistence type="predicted"/>
<dbReference type="EMBL" id="BAABJZ010000086">
    <property type="protein sequence ID" value="GAA4891653.1"/>
    <property type="molecule type" value="Genomic_DNA"/>
</dbReference>
<comment type="caution">
    <text evidence="2">The sequence shown here is derived from an EMBL/GenBank/DDBJ whole genome shotgun (WGS) entry which is preliminary data.</text>
</comment>
<accession>A0ABP9F2D4</accession>
<dbReference type="PANTHER" id="PTHR34227:SF13">
    <property type="entry name" value="TAT PROOFREADING CHAPERONE DMSD-RELATED"/>
    <property type="match status" value="1"/>
</dbReference>